<proteinExistence type="predicted"/>
<dbReference type="Proteomes" id="UP000500826">
    <property type="component" value="Chromosome"/>
</dbReference>
<keyword evidence="3" id="KW-1185">Reference proteome</keyword>
<gene>
    <name evidence="2" type="ORF">HK414_03405</name>
</gene>
<sequence length="97" mass="10735">MKAFFKGAALALLQRRRLGPVVSVPDAHLNHVEGSVAHAPQGDREWHDVAPKRVLKRGDRLWTDRGSRAEVQAGGHALRINDQTQLTRRTSARALPS</sequence>
<evidence type="ECO:0000256" key="1">
    <source>
        <dbReference type="SAM" id="MobiDB-lite"/>
    </source>
</evidence>
<feature type="region of interest" description="Disordered" evidence="1">
    <location>
        <begin position="73"/>
        <end position="97"/>
    </location>
</feature>
<evidence type="ECO:0000313" key="2">
    <source>
        <dbReference type="EMBL" id="QJW83538.1"/>
    </source>
</evidence>
<protein>
    <recommendedName>
        <fullName evidence="4">NfeD-like C-terminal domain-containing protein</fullName>
    </recommendedName>
</protein>
<accession>A0ABX6P0G5</accession>
<reference evidence="2 3" key="1">
    <citation type="submission" date="2020-05" db="EMBL/GenBank/DDBJ databases">
        <title>Ramlibacter rhizophilus sp. nov., isolated from rhizosphere soil of national flower Mugunghwa from South Korea.</title>
        <authorList>
            <person name="Zheng-Fei Y."/>
            <person name="Huan T."/>
        </authorList>
    </citation>
    <scope>NUCLEOTIDE SEQUENCE [LARGE SCALE GENOMIC DNA]</scope>
    <source>
        <strain evidence="2 3">H242</strain>
    </source>
</reference>
<organism evidence="2 3">
    <name type="scientific">Ramlibacter terrae</name>
    <dbReference type="NCBI Taxonomy" id="2732511"/>
    <lineage>
        <taxon>Bacteria</taxon>
        <taxon>Pseudomonadati</taxon>
        <taxon>Pseudomonadota</taxon>
        <taxon>Betaproteobacteria</taxon>
        <taxon>Burkholderiales</taxon>
        <taxon>Comamonadaceae</taxon>
        <taxon>Ramlibacter</taxon>
    </lineage>
</organism>
<dbReference type="EMBL" id="CP053418">
    <property type="protein sequence ID" value="QJW83538.1"/>
    <property type="molecule type" value="Genomic_DNA"/>
</dbReference>
<evidence type="ECO:0000313" key="3">
    <source>
        <dbReference type="Proteomes" id="UP000500826"/>
    </source>
</evidence>
<name>A0ABX6P0G5_9BURK</name>
<evidence type="ECO:0008006" key="4">
    <source>
        <dbReference type="Google" id="ProtNLM"/>
    </source>
</evidence>